<name>A0AAV7QXJ6_PLEWA</name>
<comment type="caution">
    <text evidence="2">The sequence shown here is derived from an EMBL/GenBank/DDBJ whole genome shotgun (WGS) entry which is preliminary data.</text>
</comment>
<reference evidence="2" key="1">
    <citation type="journal article" date="2022" name="bioRxiv">
        <title>Sequencing and chromosome-scale assembly of the giantPleurodeles waltlgenome.</title>
        <authorList>
            <person name="Brown T."/>
            <person name="Elewa A."/>
            <person name="Iarovenko S."/>
            <person name="Subramanian E."/>
            <person name="Araus A.J."/>
            <person name="Petzold A."/>
            <person name="Susuki M."/>
            <person name="Suzuki K.-i.T."/>
            <person name="Hayashi T."/>
            <person name="Toyoda A."/>
            <person name="Oliveira C."/>
            <person name="Osipova E."/>
            <person name="Leigh N.D."/>
            <person name="Simon A."/>
            <person name="Yun M.H."/>
        </authorList>
    </citation>
    <scope>NUCLEOTIDE SEQUENCE</scope>
    <source>
        <strain evidence="2">20211129_DDA</strain>
        <tissue evidence="2">Liver</tissue>
    </source>
</reference>
<organism evidence="2 3">
    <name type="scientific">Pleurodeles waltl</name>
    <name type="common">Iberian ribbed newt</name>
    <dbReference type="NCBI Taxonomy" id="8319"/>
    <lineage>
        <taxon>Eukaryota</taxon>
        <taxon>Metazoa</taxon>
        <taxon>Chordata</taxon>
        <taxon>Craniata</taxon>
        <taxon>Vertebrata</taxon>
        <taxon>Euteleostomi</taxon>
        <taxon>Amphibia</taxon>
        <taxon>Batrachia</taxon>
        <taxon>Caudata</taxon>
        <taxon>Salamandroidea</taxon>
        <taxon>Salamandridae</taxon>
        <taxon>Pleurodelinae</taxon>
        <taxon>Pleurodeles</taxon>
    </lineage>
</organism>
<dbReference type="AlphaFoldDB" id="A0AAV7QXJ6"/>
<dbReference type="Proteomes" id="UP001066276">
    <property type="component" value="Chromosome 6"/>
</dbReference>
<proteinExistence type="predicted"/>
<sequence>MDTLHYLRLEAGRQRELRLSSPNKTENNLTHVKLRCETKCVKSRSSHLRPSSDWEKDARDREKDAGDAYWKSRKVEGERVAPQRFQRFRFRQRGTSAQEPVRTGAQGMERSTRPPATRTGELLVLLAP</sequence>
<feature type="region of interest" description="Disordered" evidence="1">
    <location>
        <begin position="42"/>
        <end position="66"/>
    </location>
</feature>
<evidence type="ECO:0000313" key="3">
    <source>
        <dbReference type="Proteomes" id="UP001066276"/>
    </source>
</evidence>
<feature type="region of interest" description="Disordered" evidence="1">
    <location>
        <begin position="91"/>
        <end position="128"/>
    </location>
</feature>
<feature type="compositionally biased region" description="Basic and acidic residues" evidence="1">
    <location>
        <begin position="50"/>
        <end position="66"/>
    </location>
</feature>
<gene>
    <name evidence="2" type="ORF">NDU88_009519</name>
</gene>
<protein>
    <submittedName>
        <fullName evidence="2">Uncharacterized protein</fullName>
    </submittedName>
</protein>
<dbReference type="EMBL" id="JANPWB010000010">
    <property type="protein sequence ID" value="KAJ1143208.1"/>
    <property type="molecule type" value="Genomic_DNA"/>
</dbReference>
<accession>A0AAV7QXJ6</accession>
<keyword evidence="3" id="KW-1185">Reference proteome</keyword>
<evidence type="ECO:0000313" key="2">
    <source>
        <dbReference type="EMBL" id="KAJ1143208.1"/>
    </source>
</evidence>
<evidence type="ECO:0000256" key="1">
    <source>
        <dbReference type="SAM" id="MobiDB-lite"/>
    </source>
</evidence>